<proteinExistence type="predicted"/>
<feature type="region of interest" description="Disordered" evidence="1">
    <location>
        <begin position="51"/>
        <end position="93"/>
    </location>
</feature>
<reference evidence="2" key="1">
    <citation type="journal article" date="2020" name="bioRxiv">
        <title>Comparative genomics of Chlamydomonas.</title>
        <authorList>
            <person name="Craig R.J."/>
            <person name="Hasan A.R."/>
            <person name="Ness R.W."/>
            <person name="Keightley P.D."/>
        </authorList>
    </citation>
    <scope>NUCLEOTIDE SEQUENCE</scope>
    <source>
        <strain evidence="2">CCAP 11/70</strain>
    </source>
</reference>
<dbReference type="AlphaFoldDB" id="A0A835XTV3"/>
<evidence type="ECO:0000313" key="3">
    <source>
        <dbReference type="Proteomes" id="UP000612055"/>
    </source>
</evidence>
<comment type="caution">
    <text evidence="2">The sequence shown here is derived from an EMBL/GenBank/DDBJ whole genome shotgun (WGS) entry which is preliminary data.</text>
</comment>
<evidence type="ECO:0000256" key="1">
    <source>
        <dbReference type="SAM" id="MobiDB-lite"/>
    </source>
</evidence>
<feature type="compositionally biased region" description="Basic residues" evidence="1">
    <location>
        <begin position="83"/>
        <end position="93"/>
    </location>
</feature>
<evidence type="ECO:0000313" key="2">
    <source>
        <dbReference type="EMBL" id="KAG2490021.1"/>
    </source>
</evidence>
<name>A0A835XTV3_9CHLO</name>
<dbReference type="Proteomes" id="UP000612055">
    <property type="component" value="Unassembled WGS sequence"/>
</dbReference>
<feature type="compositionally biased region" description="Low complexity" evidence="1">
    <location>
        <begin position="53"/>
        <end position="63"/>
    </location>
</feature>
<sequence length="93" mass="9984">MRADEYGLWDAAQWGRDRYLYVRDLERLERSVRPLFIADLLRSVGVRIRRKPAAGPGQAAGAEQGAGAGAGEEGPAPAVGKAPRARAGPRSRS</sequence>
<keyword evidence="3" id="KW-1185">Reference proteome</keyword>
<organism evidence="2 3">
    <name type="scientific">Edaphochlamys debaryana</name>
    <dbReference type="NCBI Taxonomy" id="47281"/>
    <lineage>
        <taxon>Eukaryota</taxon>
        <taxon>Viridiplantae</taxon>
        <taxon>Chlorophyta</taxon>
        <taxon>core chlorophytes</taxon>
        <taxon>Chlorophyceae</taxon>
        <taxon>CS clade</taxon>
        <taxon>Chlamydomonadales</taxon>
        <taxon>Chlamydomonadales incertae sedis</taxon>
        <taxon>Edaphochlamys</taxon>
    </lineage>
</organism>
<feature type="compositionally biased region" description="Low complexity" evidence="1">
    <location>
        <begin position="73"/>
        <end position="82"/>
    </location>
</feature>
<gene>
    <name evidence="2" type="ORF">HYH03_011486</name>
</gene>
<accession>A0A835XTV3</accession>
<protein>
    <submittedName>
        <fullName evidence="2">Uncharacterized protein</fullName>
    </submittedName>
</protein>
<dbReference type="EMBL" id="JAEHOE010000066">
    <property type="protein sequence ID" value="KAG2490021.1"/>
    <property type="molecule type" value="Genomic_DNA"/>
</dbReference>